<dbReference type="InterPro" id="IPR002470">
    <property type="entry name" value="Peptidase_S9A"/>
</dbReference>
<evidence type="ECO:0000256" key="1">
    <source>
        <dbReference type="ARBA" id="ARBA00005228"/>
    </source>
</evidence>
<gene>
    <name evidence="7" type="ORF">EVA95_00840</name>
</gene>
<evidence type="ECO:0000259" key="6">
    <source>
        <dbReference type="Pfam" id="PF02897"/>
    </source>
</evidence>
<dbReference type="Pfam" id="PF02897">
    <property type="entry name" value="Peptidase_S9_N"/>
    <property type="match status" value="1"/>
</dbReference>
<evidence type="ECO:0000313" key="8">
    <source>
        <dbReference type="Proteomes" id="UP000319384"/>
    </source>
</evidence>
<protein>
    <submittedName>
        <fullName evidence="7">S9 family peptidase</fullName>
    </submittedName>
</protein>
<dbReference type="Pfam" id="PF00326">
    <property type="entry name" value="Peptidase_S9"/>
    <property type="match status" value="1"/>
</dbReference>
<comment type="similarity">
    <text evidence="1">Belongs to the peptidase S9A family.</text>
</comment>
<dbReference type="PANTHER" id="PTHR11757:SF19">
    <property type="entry name" value="PROLYL ENDOPEPTIDASE-LIKE"/>
    <property type="match status" value="1"/>
</dbReference>
<organism evidence="7 8">
    <name type="scientific">SAR86 cluster bacterium</name>
    <dbReference type="NCBI Taxonomy" id="2030880"/>
    <lineage>
        <taxon>Bacteria</taxon>
        <taxon>Pseudomonadati</taxon>
        <taxon>Pseudomonadota</taxon>
        <taxon>Gammaproteobacteria</taxon>
        <taxon>SAR86 cluster</taxon>
    </lineage>
</organism>
<dbReference type="AlphaFoldDB" id="A0A520N0U8"/>
<evidence type="ECO:0000256" key="3">
    <source>
        <dbReference type="ARBA" id="ARBA00022801"/>
    </source>
</evidence>
<name>A0A520N0U8_9GAMM</name>
<dbReference type="InterPro" id="IPR029058">
    <property type="entry name" value="AB_hydrolase_fold"/>
</dbReference>
<evidence type="ECO:0000259" key="5">
    <source>
        <dbReference type="Pfam" id="PF00326"/>
    </source>
</evidence>
<reference evidence="7 8" key="1">
    <citation type="submission" date="2019-02" db="EMBL/GenBank/DDBJ databases">
        <title>Prokaryotic population dynamics and viral predation in marine succession experiment using metagenomics: the confinement effect.</title>
        <authorList>
            <person name="Haro-Moreno J.M."/>
            <person name="Rodriguez-Valera F."/>
            <person name="Lopez-Perez M."/>
        </authorList>
    </citation>
    <scope>NUCLEOTIDE SEQUENCE [LARGE SCALE GENOMIC DNA]</scope>
    <source>
        <strain evidence="7">MED-G162</strain>
    </source>
</reference>
<proteinExistence type="inferred from homology"/>
<dbReference type="Gene3D" id="3.40.50.1820">
    <property type="entry name" value="alpha/beta hydrolase"/>
    <property type="match status" value="1"/>
</dbReference>
<dbReference type="SUPFAM" id="SSF53474">
    <property type="entry name" value="alpha/beta-Hydrolases"/>
    <property type="match status" value="1"/>
</dbReference>
<dbReference type="InterPro" id="IPR001375">
    <property type="entry name" value="Peptidase_S9_cat"/>
</dbReference>
<feature type="domain" description="Peptidase S9 prolyl oligopeptidase catalytic" evidence="5">
    <location>
        <begin position="461"/>
        <end position="674"/>
    </location>
</feature>
<sequence>MKTNTEKQPYVLEQHGDIRIDNYYWIRDDSRKDPKVIAYLENENDITNKWFESKKDYQSDIVKELLEQVPDEEVTFPINNNNYKYYQKIEKEDQLPRYFFKDKDNNEVLYLNPNLKLKNQNYYSIGSIAPSPSNSFVAYTEDDNGRREYTLKIINTESLDILDDNILDISNNIVWSNDNKYIIYLKKDPITLIADSVYVHKIGTLQDEDVLIYKEYDKEFNINLYRSKTKKYAYIDIDSTNSNEIKLIDLDDPINDPITFITRSDNHLYYLEHIKNEEFIVRSNKNAPNFKILKAKSIGDDIDNFESIIEHSNDIYISDTLLVNEDLVLEVRKFGLPEITIHNLLSSESYDIKFPENAYDVSLSYNTEITNDNFNYQYSSLITPRSIFNYNLINKESTSLLSKKIVSFDKLNYKSDRFFIKARDNEQIPVVTVAHKNTVLDSAPILFYGYGSYGINIDAQFRESLIPLLNRGFIFAIVNIRGGGEMGKEWYEKGRMFNKMNTFYDFNDSVKEVLKLGIGDPKNVFAKGGSAGGLLMGAIVNLEPELYKGILSGVPFVDVLTTMSDPSIPLTTFEYDEWGNPANIDEYNYMKQYSPYDNIDKLNYPSIFITSSLFDSQVQYFEPAKYIAKLKEYNQSENVILMKMNLIGGHGGLNGKINQFKETAEEYSFILNLSNTD</sequence>
<dbReference type="PRINTS" id="PR00862">
    <property type="entry name" value="PROLIGOPTASE"/>
</dbReference>
<keyword evidence="2" id="KW-0645">Protease</keyword>
<dbReference type="Gene3D" id="2.130.10.120">
    <property type="entry name" value="Prolyl oligopeptidase, N-terminal domain"/>
    <property type="match status" value="1"/>
</dbReference>
<dbReference type="EMBL" id="SHBH01000004">
    <property type="protein sequence ID" value="RZO27108.1"/>
    <property type="molecule type" value="Genomic_DNA"/>
</dbReference>
<feature type="domain" description="Peptidase S9A N-terminal" evidence="6">
    <location>
        <begin position="6"/>
        <end position="399"/>
    </location>
</feature>
<evidence type="ECO:0000313" key="7">
    <source>
        <dbReference type="EMBL" id="RZO27108.1"/>
    </source>
</evidence>
<evidence type="ECO:0000256" key="2">
    <source>
        <dbReference type="ARBA" id="ARBA00022670"/>
    </source>
</evidence>
<dbReference type="SUPFAM" id="SSF50993">
    <property type="entry name" value="Peptidase/esterase 'gauge' domain"/>
    <property type="match status" value="1"/>
</dbReference>
<dbReference type="InterPro" id="IPR051543">
    <property type="entry name" value="Serine_Peptidase_S9A"/>
</dbReference>
<accession>A0A520N0U8</accession>
<keyword evidence="3" id="KW-0378">Hydrolase</keyword>
<dbReference type="Proteomes" id="UP000319384">
    <property type="component" value="Unassembled WGS sequence"/>
</dbReference>
<dbReference type="PANTHER" id="PTHR11757">
    <property type="entry name" value="PROTEASE FAMILY S9A OLIGOPEPTIDASE"/>
    <property type="match status" value="1"/>
</dbReference>
<dbReference type="GO" id="GO:0004252">
    <property type="term" value="F:serine-type endopeptidase activity"/>
    <property type="evidence" value="ECO:0007669"/>
    <property type="project" value="InterPro"/>
</dbReference>
<dbReference type="GO" id="GO:0006508">
    <property type="term" value="P:proteolysis"/>
    <property type="evidence" value="ECO:0007669"/>
    <property type="project" value="UniProtKB-KW"/>
</dbReference>
<evidence type="ECO:0000256" key="4">
    <source>
        <dbReference type="ARBA" id="ARBA00022825"/>
    </source>
</evidence>
<keyword evidence="4" id="KW-0720">Serine protease</keyword>
<dbReference type="InterPro" id="IPR023302">
    <property type="entry name" value="Pept_S9A_N"/>
</dbReference>
<comment type="caution">
    <text evidence="7">The sequence shown here is derived from an EMBL/GenBank/DDBJ whole genome shotgun (WGS) entry which is preliminary data.</text>
</comment>